<name>A0A848B483_9FIRM</name>
<dbReference type="RefSeq" id="WP_170077509.1">
    <property type="nucleotide sequence ID" value="NZ_JABAFA010000018.1"/>
</dbReference>
<dbReference type="CDD" id="cd18799">
    <property type="entry name" value="SF2_C_EcoAI-like"/>
    <property type="match status" value="1"/>
</dbReference>
<keyword evidence="5" id="KW-1185">Reference proteome</keyword>
<dbReference type="GO" id="GO:0009035">
    <property type="term" value="F:type I site-specific deoxyribonuclease activity"/>
    <property type="evidence" value="ECO:0007669"/>
    <property type="project" value="UniProtKB-EC"/>
</dbReference>
<feature type="domain" description="Helicase C-terminal" evidence="3">
    <location>
        <begin position="652"/>
        <end position="825"/>
    </location>
</feature>
<evidence type="ECO:0000259" key="3">
    <source>
        <dbReference type="PROSITE" id="PS51194"/>
    </source>
</evidence>
<feature type="region of interest" description="Disordered" evidence="1">
    <location>
        <begin position="169"/>
        <end position="191"/>
    </location>
</feature>
<feature type="region of interest" description="Disordered" evidence="1">
    <location>
        <begin position="820"/>
        <end position="875"/>
    </location>
</feature>
<dbReference type="Gene3D" id="3.40.50.300">
    <property type="entry name" value="P-loop containing nucleotide triphosphate hydrolases"/>
    <property type="match status" value="2"/>
</dbReference>
<feature type="domain" description="Helicase ATP-binding" evidence="2">
    <location>
        <begin position="389"/>
        <end position="574"/>
    </location>
</feature>
<dbReference type="Pfam" id="PF04851">
    <property type="entry name" value="ResIII"/>
    <property type="match status" value="1"/>
</dbReference>
<dbReference type="Pfam" id="PF00271">
    <property type="entry name" value="Helicase_C"/>
    <property type="match status" value="1"/>
</dbReference>
<dbReference type="PROSITE" id="PS51192">
    <property type="entry name" value="HELICASE_ATP_BIND_1"/>
    <property type="match status" value="1"/>
</dbReference>
<feature type="compositionally biased region" description="Low complexity" evidence="1">
    <location>
        <begin position="903"/>
        <end position="919"/>
    </location>
</feature>
<dbReference type="InterPro" id="IPR006935">
    <property type="entry name" value="Helicase/UvrB_N"/>
</dbReference>
<dbReference type="NCBIfam" id="NF008521">
    <property type="entry name" value="PRK11448.1"/>
    <property type="match status" value="1"/>
</dbReference>
<keyword evidence="4" id="KW-0540">Nuclease</keyword>
<reference evidence="4 5" key="1">
    <citation type="submission" date="2020-04" db="EMBL/GenBank/DDBJ databases">
        <authorList>
            <person name="Hitch T.C.A."/>
            <person name="Wylensek D."/>
            <person name="Clavel T."/>
        </authorList>
    </citation>
    <scope>NUCLEOTIDE SEQUENCE [LARGE SCALE GENOMIC DNA]</scope>
    <source>
        <strain evidence="4 5">PG-130-P53-12</strain>
    </source>
</reference>
<dbReference type="Gene3D" id="3.90.1570.30">
    <property type="match status" value="1"/>
</dbReference>
<evidence type="ECO:0000313" key="5">
    <source>
        <dbReference type="Proteomes" id="UP000543804"/>
    </source>
</evidence>
<dbReference type="InterPro" id="IPR025285">
    <property type="entry name" value="DUF4145"/>
</dbReference>
<dbReference type="EMBL" id="JABAFA010000018">
    <property type="protein sequence ID" value="NMD99059.1"/>
    <property type="molecule type" value="Genomic_DNA"/>
</dbReference>
<keyword evidence="4" id="KW-0255">Endonuclease</keyword>
<dbReference type="GO" id="GO:0005524">
    <property type="term" value="F:ATP binding"/>
    <property type="evidence" value="ECO:0007669"/>
    <property type="project" value="InterPro"/>
</dbReference>
<organism evidence="4 5">
    <name type="scientific">Selenomonas bovis</name>
    <dbReference type="NCBI Taxonomy" id="416586"/>
    <lineage>
        <taxon>Bacteria</taxon>
        <taxon>Bacillati</taxon>
        <taxon>Bacillota</taxon>
        <taxon>Negativicutes</taxon>
        <taxon>Selenomonadales</taxon>
        <taxon>Selenomonadaceae</taxon>
        <taxon>Selenomonas</taxon>
    </lineage>
</organism>
<dbReference type="EC" id="3.1.21.3" evidence="4"/>
<dbReference type="SMART" id="SM00487">
    <property type="entry name" value="DEXDc"/>
    <property type="match status" value="1"/>
</dbReference>
<dbReference type="PANTHER" id="PTHR47396:SF1">
    <property type="entry name" value="ATP-DEPENDENT HELICASE IRC3-RELATED"/>
    <property type="match status" value="1"/>
</dbReference>
<dbReference type="InterPro" id="IPR027417">
    <property type="entry name" value="P-loop_NTPase"/>
</dbReference>
<sequence length="1191" mass="132800">MESNFTFLRERFPVLARFGEQAERYFRSDANSCLMKLGMIGETIVHLIYDTDGIELPVPDDAVHRIRRLAREDYIPRDIESILHTLRKKRNLAVHESYDSEEDARVLLPLAYTLAEWFYETYGDYRYEHRDFVPPEIIEARQTEAERAAEAKRDEEIAARASASARAEILSRTERQQRASRAAQHRHKSEAETRLLIDEQLRSVGWEADTRTLRYSRGTRPAKGRNLAIAEWPTATGPADYALFCGLRLVAIIEAKARHRDVASVLDGQAKRYAAAPLPEGLAADAQTPYGGEEPAAYRVPFIFATNGRPYLEQYKEKSGIWFQDLRDPMNIPHALRGWMSPDGLKDLLREDKKAAAKALAAEPYDELRDSAGLALRDYQIRAIEAAERAIAGGARSVLLALATGTGKTRLTLAMIYRFLKTGRFRRILFLVDRNVLGSQAEDTFREVKLAELQTLTQIYNVQGIADDAPLARETSLQIATVQSLVRRILYREEGPAPAVSDFDLVIIDEAHRGYLLDKDMTDDEILYRDQRDYLSKYRSVVDYFDAVKIALTATPALHTTQIFGAPVFTYSYREAVIDGYLVDHNAPIHIATELSESGIHYDRGDTPLLLDPETGEIENGAELADELDFDLGDFNRTIITEGFNRAVLEEIAKDFDPTTREQGKMLIFAENDQHADLIVRLLREIYEGQAPAAAIRKITGTIENGSQKKIREAVQHFKNEQYPSIVVTVDLLTTGVDVPEITALVFLRRVKSRILFEQMLGRATRLCPAIKKDAFDIYDPIGTYAALEKVSNMKPVAASPKETFGKLLDGLADESLRGMEHDAGESGGAPGGENAADTGDSADTSGAPGNRGGANEHGDTQSAAGRTDETDARQKRLTARLGILTGRLRRKAKLLTPAQSQDAAAALRLPDPAETPARAADERAAAAPRPGDTSAPDGAPRLPVTPATLADFIAAVQALPPERARAVLLANRAALEDLDRIHRTRKGAIVIDPRADRVTAVTRGYGEGETRPEDYLEAFNRWIRENRDQVEALRLACTSPRDLTMSELKALRKQLSLAHFTERQLTEAYTGGTKSDLTADIISLIRRATIGAPLTSHEERIHRATDRLIAELRAEPGFTKMQENFLRKIEKYFLADENYVVSMQMFHDDPRFTRQGNIAHFDKLFGGRLAATIDKLSTYLYDDTNGGKLA</sequence>
<gene>
    <name evidence="4" type="primary">hsdR</name>
    <name evidence="4" type="ORF">HF878_06130</name>
</gene>
<dbReference type="PROSITE" id="PS51194">
    <property type="entry name" value="HELICASE_CTER"/>
    <property type="match status" value="1"/>
</dbReference>
<dbReference type="SUPFAM" id="SSF52540">
    <property type="entry name" value="P-loop containing nucleoside triphosphate hydrolases"/>
    <property type="match status" value="1"/>
</dbReference>
<dbReference type="PANTHER" id="PTHR47396">
    <property type="entry name" value="TYPE I RESTRICTION ENZYME ECOKI R PROTEIN"/>
    <property type="match status" value="1"/>
</dbReference>
<evidence type="ECO:0000259" key="2">
    <source>
        <dbReference type="PROSITE" id="PS51192"/>
    </source>
</evidence>
<feature type="region of interest" description="Disordered" evidence="1">
    <location>
        <begin position="895"/>
        <end position="944"/>
    </location>
</feature>
<protein>
    <submittedName>
        <fullName evidence="4">Type I restriction-modification system endonuclease</fullName>
        <ecNumber evidence="4">3.1.21.3</ecNumber>
    </submittedName>
</protein>
<dbReference type="InterPro" id="IPR001650">
    <property type="entry name" value="Helicase_C-like"/>
</dbReference>
<comment type="caution">
    <text evidence="4">The sequence shown here is derived from an EMBL/GenBank/DDBJ whole genome shotgun (WGS) entry which is preliminary data.</text>
</comment>
<dbReference type="Pfam" id="PF13643">
    <property type="entry name" value="DUF4145"/>
    <property type="match status" value="1"/>
</dbReference>
<evidence type="ECO:0000313" key="4">
    <source>
        <dbReference type="EMBL" id="NMD99059.1"/>
    </source>
</evidence>
<dbReference type="Proteomes" id="UP000543804">
    <property type="component" value="Unassembled WGS sequence"/>
</dbReference>
<dbReference type="GO" id="GO:0005829">
    <property type="term" value="C:cytosol"/>
    <property type="evidence" value="ECO:0007669"/>
    <property type="project" value="TreeGrafter"/>
</dbReference>
<proteinExistence type="predicted"/>
<dbReference type="GO" id="GO:0003677">
    <property type="term" value="F:DNA binding"/>
    <property type="evidence" value="ECO:0007669"/>
    <property type="project" value="InterPro"/>
</dbReference>
<dbReference type="InterPro" id="IPR050742">
    <property type="entry name" value="Helicase_Restrict-Modif_Enz"/>
</dbReference>
<dbReference type="InterPro" id="IPR013670">
    <property type="entry name" value="EcoEI_R_C_dom"/>
</dbReference>
<keyword evidence="4" id="KW-0378">Hydrolase</keyword>
<dbReference type="GO" id="GO:0006304">
    <property type="term" value="P:DNA modification"/>
    <property type="evidence" value="ECO:0007669"/>
    <property type="project" value="InterPro"/>
</dbReference>
<dbReference type="SMART" id="SM00490">
    <property type="entry name" value="HELICc"/>
    <property type="match status" value="1"/>
</dbReference>
<dbReference type="Pfam" id="PF08463">
    <property type="entry name" value="EcoEI_R_C"/>
    <property type="match status" value="1"/>
</dbReference>
<accession>A0A848B483</accession>
<dbReference type="InterPro" id="IPR014001">
    <property type="entry name" value="Helicase_ATP-bd"/>
</dbReference>
<dbReference type="AlphaFoldDB" id="A0A848B483"/>
<evidence type="ECO:0000256" key="1">
    <source>
        <dbReference type="SAM" id="MobiDB-lite"/>
    </source>
</evidence>